<dbReference type="Proteomes" id="UP001293254">
    <property type="component" value="Unassembled WGS sequence"/>
</dbReference>
<accession>A0AAE1Y0W0</accession>
<dbReference type="GO" id="GO:0016788">
    <property type="term" value="F:hydrolase activity, acting on ester bonds"/>
    <property type="evidence" value="ECO:0007669"/>
    <property type="project" value="InterPro"/>
</dbReference>
<keyword evidence="4" id="KW-1185">Reference proteome</keyword>
<dbReference type="InterPro" id="IPR050592">
    <property type="entry name" value="GDSL_lipolytic_enzyme"/>
</dbReference>
<dbReference type="PANTHER" id="PTHR45642:SF3">
    <property type="entry name" value="OS09G0540400 PROTEIN"/>
    <property type="match status" value="1"/>
</dbReference>
<evidence type="ECO:0000256" key="2">
    <source>
        <dbReference type="SAM" id="SignalP"/>
    </source>
</evidence>
<protein>
    <submittedName>
        <fullName evidence="3">GDSL esterase/lipase</fullName>
    </submittedName>
</protein>
<evidence type="ECO:0000313" key="3">
    <source>
        <dbReference type="EMBL" id="KAK4421186.1"/>
    </source>
</evidence>
<dbReference type="EMBL" id="JACGWO010000008">
    <property type="protein sequence ID" value="KAK4421186.1"/>
    <property type="molecule type" value="Genomic_DNA"/>
</dbReference>
<evidence type="ECO:0000256" key="1">
    <source>
        <dbReference type="ARBA" id="ARBA00008668"/>
    </source>
</evidence>
<proteinExistence type="inferred from homology"/>
<sequence>MWSAGGGFPSVLRFLLLLFLSINAEPAHLKRPFNNSIPAVLVFGDSTVDPGNNNYVKTPFKSNFPPYGRDFVNGVPTGRFSDGRLVTDFMGNNVCGDQRVRATLSGPKPNPLRTSSPEFPLLRRGVISVQRQLEYFKEYKAKLEAGIGKERTKTLISKAAFLVSAGTNDIVLNYFATPFRRQTYDIAGYQEFLLQHVKQFIQGLREEGAKLIGLVGLPPIGCLPIVITVTSGEAVGGRPCNDGLSSIALDYNRKLQILLEAMQNSSPGIIYYADIYKPVNDIIQRPSRYGEFSSFTDHRVFRAD</sequence>
<name>A0AAE1Y0W0_9LAMI</name>
<organism evidence="3 4">
    <name type="scientific">Sesamum alatum</name>
    <dbReference type="NCBI Taxonomy" id="300844"/>
    <lineage>
        <taxon>Eukaryota</taxon>
        <taxon>Viridiplantae</taxon>
        <taxon>Streptophyta</taxon>
        <taxon>Embryophyta</taxon>
        <taxon>Tracheophyta</taxon>
        <taxon>Spermatophyta</taxon>
        <taxon>Magnoliopsida</taxon>
        <taxon>eudicotyledons</taxon>
        <taxon>Gunneridae</taxon>
        <taxon>Pentapetalae</taxon>
        <taxon>asterids</taxon>
        <taxon>lamiids</taxon>
        <taxon>Lamiales</taxon>
        <taxon>Pedaliaceae</taxon>
        <taxon>Sesamum</taxon>
    </lineage>
</organism>
<gene>
    <name evidence="3" type="ORF">Salat_2069100</name>
</gene>
<feature type="chain" id="PRO_5041987447" evidence="2">
    <location>
        <begin position="25"/>
        <end position="304"/>
    </location>
</feature>
<dbReference type="AlphaFoldDB" id="A0AAE1Y0W0"/>
<comment type="caution">
    <text evidence="3">The sequence shown here is derived from an EMBL/GenBank/DDBJ whole genome shotgun (WGS) entry which is preliminary data.</text>
</comment>
<dbReference type="Pfam" id="PF00657">
    <property type="entry name" value="Lipase_GDSL"/>
    <property type="match status" value="1"/>
</dbReference>
<keyword evidence="2" id="KW-0732">Signal</keyword>
<reference evidence="3" key="1">
    <citation type="submission" date="2020-06" db="EMBL/GenBank/DDBJ databases">
        <authorList>
            <person name="Li T."/>
            <person name="Hu X."/>
            <person name="Zhang T."/>
            <person name="Song X."/>
            <person name="Zhang H."/>
            <person name="Dai N."/>
            <person name="Sheng W."/>
            <person name="Hou X."/>
            <person name="Wei L."/>
        </authorList>
    </citation>
    <scope>NUCLEOTIDE SEQUENCE</scope>
    <source>
        <strain evidence="3">3651</strain>
        <tissue evidence="3">Leaf</tissue>
    </source>
</reference>
<dbReference type="InterPro" id="IPR001087">
    <property type="entry name" value="GDSL"/>
</dbReference>
<dbReference type="InterPro" id="IPR036514">
    <property type="entry name" value="SGNH_hydro_sf"/>
</dbReference>
<reference evidence="3" key="2">
    <citation type="journal article" date="2024" name="Plant">
        <title>Genomic evolution and insights into agronomic trait innovations of Sesamum species.</title>
        <authorList>
            <person name="Miao H."/>
            <person name="Wang L."/>
            <person name="Qu L."/>
            <person name="Liu H."/>
            <person name="Sun Y."/>
            <person name="Le M."/>
            <person name="Wang Q."/>
            <person name="Wei S."/>
            <person name="Zheng Y."/>
            <person name="Lin W."/>
            <person name="Duan Y."/>
            <person name="Cao H."/>
            <person name="Xiong S."/>
            <person name="Wang X."/>
            <person name="Wei L."/>
            <person name="Li C."/>
            <person name="Ma Q."/>
            <person name="Ju M."/>
            <person name="Zhao R."/>
            <person name="Li G."/>
            <person name="Mu C."/>
            <person name="Tian Q."/>
            <person name="Mei H."/>
            <person name="Zhang T."/>
            <person name="Gao T."/>
            <person name="Zhang H."/>
        </authorList>
    </citation>
    <scope>NUCLEOTIDE SEQUENCE</scope>
    <source>
        <strain evidence="3">3651</strain>
    </source>
</reference>
<feature type="signal peptide" evidence="2">
    <location>
        <begin position="1"/>
        <end position="24"/>
    </location>
</feature>
<comment type="similarity">
    <text evidence="1">Belongs to the 'GDSL' lipolytic enzyme family.</text>
</comment>
<dbReference type="PANTHER" id="PTHR45642">
    <property type="entry name" value="GDSL ESTERASE/LIPASE EXL3"/>
    <property type="match status" value="1"/>
</dbReference>
<evidence type="ECO:0000313" key="4">
    <source>
        <dbReference type="Proteomes" id="UP001293254"/>
    </source>
</evidence>
<dbReference type="Gene3D" id="3.40.50.1110">
    <property type="entry name" value="SGNH hydrolase"/>
    <property type="match status" value="1"/>
</dbReference>